<dbReference type="EMBL" id="ML978067">
    <property type="protein sequence ID" value="KAF2019882.1"/>
    <property type="molecule type" value="Genomic_DNA"/>
</dbReference>
<evidence type="ECO:0000256" key="8">
    <source>
        <dbReference type="ARBA" id="ARBA00022729"/>
    </source>
</evidence>
<evidence type="ECO:0000256" key="15">
    <source>
        <dbReference type="SAM" id="MobiDB-lite"/>
    </source>
</evidence>
<comment type="subcellular location">
    <subcellularLocation>
        <location evidence="2">Membrane</location>
        <topology evidence="2">Lipid-anchor</topology>
        <topology evidence="2">GPI-anchor</topology>
    </subcellularLocation>
    <subcellularLocation>
        <location evidence="1">Membrane</location>
        <topology evidence="1">Multi-pass membrane protein</topology>
    </subcellularLocation>
    <subcellularLocation>
        <location evidence="3">Secreted</location>
    </subcellularLocation>
</comment>
<evidence type="ECO:0000256" key="1">
    <source>
        <dbReference type="ARBA" id="ARBA00004141"/>
    </source>
</evidence>
<feature type="disulfide bond" evidence="14">
    <location>
        <begin position="48"/>
        <end position="55"/>
    </location>
</feature>
<organism evidence="19 20">
    <name type="scientific">Aaosphaeria arxii CBS 175.79</name>
    <dbReference type="NCBI Taxonomy" id="1450172"/>
    <lineage>
        <taxon>Eukaryota</taxon>
        <taxon>Fungi</taxon>
        <taxon>Dikarya</taxon>
        <taxon>Ascomycota</taxon>
        <taxon>Pezizomycotina</taxon>
        <taxon>Dothideomycetes</taxon>
        <taxon>Pleosporomycetidae</taxon>
        <taxon>Pleosporales</taxon>
        <taxon>Pleosporales incertae sedis</taxon>
        <taxon>Aaosphaeria</taxon>
    </lineage>
</organism>
<keyword evidence="12" id="KW-0449">Lipoprotein</keyword>
<dbReference type="AlphaFoldDB" id="A0A6A5Y2W4"/>
<sequence length="456" mass="49619">MRGAGFLLVLLSIVSGTVAQNSSLSAAIATLPPCAVQCLKTSLADSSCQPTDQACICTDTKLLGSVEACVLQACTIKQGLATKNTTMTTCGAPIRNRGPLFKRINITFGVLSSFFVMSRLAYKSFVTISELGLDDYFILATLIAGVPQTIISDRGLLPNGIGRDIWTLKVSQITDFLMYFYIMEVMYFAIVAILKMSLLFFYRRIFPGVAVRKVILATIIFNALYGITFVIAALSQCQPLSYYWTNWDGEHEGTCININALGWANAAVSIALDIWMLAIPLSQLIHLKLAWRKKIGVAAMFCVGFFVTIVSALRLQSLIHFGKSMNPTWDQWDVINWSTIEINVGIMCACMPAMRVILVRFFPKVFGTTDNRSNQYYAKYGSRSGAPGKGTAPSNGGLSSALGRDKNGRDKHTITFTKTFEVSHADKDGDEIGLVSLDGDSGKAKPKSGSSSSVSL</sequence>
<evidence type="ECO:0000256" key="13">
    <source>
        <dbReference type="ARBA" id="ARBA00038359"/>
    </source>
</evidence>
<evidence type="ECO:0000256" key="3">
    <source>
        <dbReference type="ARBA" id="ARBA00004613"/>
    </source>
</evidence>
<evidence type="ECO:0000256" key="9">
    <source>
        <dbReference type="ARBA" id="ARBA00022989"/>
    </source>
</evidence>
<evidence type="ECO:0000256" key="7">
    <source>
        <dbReference type="ARBA" id="ARBA00022692"/>
    </source>
</evidence>
<keyword evidence="8 17" id="KW-0732">Signal</keyword>
<evidence type="ECO:0000256" key="5">
    <source>
        <dbReference type="ARBA" id="ARBA00022525"/>
    </source>
</evidence>
<evidence type="ECO:0000256" key="16">
    <source>
        <dbReference type="SAM" id="Phobius"/>
    </source>
</evidence>
<feature type="transmembrane region" description="Helical" evidence="16">
    <location>
        <begin position="297"/>
        <end position="315"/>
    </location>
</feature>
<feature type="disulfide bond" evidence="14">
    <location>
        <begin position="34"/>
        <end position="74"/>
    </location>
</feature>
<gene>
    <name evidence="19" type="ORF">BU24DRAFT_419482</name>
</gene>
<keyword evidence="14" id="KW-0479">Metal-binding</keyword>
<evidence type="ECO:0000256" key="4">
    <source>
        <dbReference type="ARBA" id="ARBA00010031"/>
    </source>
</evidence>
<name>A0A6A5Y2W4_9PLEO</name>
<feature type="transmembrane region" description="Helical" evidence="16">
    <location>
        <begin position="266"/>
        <end position="285"/>
    </location>
</feature>
<dbReference type="OrthoDB" id="2496787at2759"/>
<feature type="domain" description="CFEM" evidence="18">
    <location>
        <begin position="6"/>
        <end position="118"/>
    </location>
</feature>
<feature type="disulfide bond" evidence="14">
    <location>
        <begin position="38"/>
        <end position="69"/>
    </location>
</feature>
<dbReference type="GO" id="GO:0005576">
    <property type="term" value="C:extracellular region"/>
    <property type="evidence" value="ECO:0007669"/>
    <property type="project" value="UniProtKB-SubCell"/>
</dbReference>
<feature type="transmembrane region" description="Helical" evidence="16">
    <location>
        <begin position="214"/>
        <end position="234"/>
    </location>
</feature>
<evidence type="ECO:0000313" key="19">
    <source>
        <dbReference type="EMBL" id="KAF2019882.1"/>
    </source>
</evidence>
<evidence type="ECO:0000256" key="11">
    <source>
        <dbReference type="ARBA" id="ARBA00023157"/>
    </source>
</evidence>
<protein>
    <recommendedName>
        <fullName evidence="18">CFEM domain-containing protein</fullName>
    </recommendedName>
</protein>
<evidence type="ECO:0000259" key="18">
    <source>
        <dbReference type="PROSITE" id="PS52012"/>
    </source>
</evidence>
<evidence type="ECO:0000256" key="14">
    <source>
        <dbReference type="PROSITE-ProRule" id="PRU01356"/>
    </source>
</evidence>
<dbReference type="GeneID" id="54284627"/>
<proteinExistence type="inferred from homology"/>
<evidence type="ECO:0000256" key="6">
    <source>
        <dbReference type="ARBA" id="ARBA00022622"/>
    </source>
</evidence>
<reference evidence="19" key="1">
    <citation type="journal article" date="2020" name="Stud. Mycol.">
        <title>101 Dothideomycetes genomes: a test case for predicting lifestyles and emergence of pathogens.</title>
        <authorList>
            <person name="Haridas S."/>
            <person name="Albert R."/>
            <person name="Binder M."/>
            <person name="Bloem J."/>
            <person name="Labutti K."/>
            <person name="Salamov A."/>
            <person name="Andreopoulos B."/>
            <person name="Baker S."/>
            <person name="Barry K."/>
            <person name="Bills G."/>
            <person name="Bluhm B."/>
            <person name="Cannon C."/>
            <person name="Castanera R."/>
            <person name="Culley D."/>
            <person name="Daum C."/>
            <person name="Ezra D."/>
            <person name="Gonzalez J."/>
            <person name="Henrissat B."/>
            <person name="Kuo A."/>
            <person name="Liang C."/>
            <person name="Lipzen A."/>
            <person name="Lutzoni F."/>
            <person name="Magnuson J."/>
            <person name="Mondo S."/>
            <person name="Nolan M."/>
            <person name="Ohm R."/>
            <person name="Pangilinan J."/>
            <person name="Park H.-J."/>
            <person name="Ramirez L."/>
            <person name="Alfaro M."/>
            <person name="Sun H."/>
            <person name="Tritt A."/>
            <person name="Yoshinaga Y."/>
            <person name="Zwiers L.-H."/>
            <person name="Turgeon B."/>
            <person name="Goodwin S."/>
            <person name="Spatafora J."/>
            <person name="Crous P."/>
            <person name="Grigoriev I."/>
        </authorList>
    </citation>
    <scope>NUCLEOTIDE SEQUENCE</scope>
    <source>
        <strain evidence="19">CBS 175.79</strain>
    </source>
</reference>
<feature type="binding site" description="axial binding residue" evidence="14">
    <location>
        <position position="52"/>
    </location>
    <ligand>
        <name>heme</name>
        <dbReference type="ChEBI" id="CHEBI:30413"/>
    </ligand>
    <ligandPart>
        <name>Fe</name>
        <dbReference type="ChEBI" id="CHEBI:18248"/>
    </ligandPart>
</feature>
<dbReference type="Pfam" id="PF05730">
    <property type="entry name" value="CFEM"/>
    <property type="match status" value="1"/>
</dbReference>
<keyword evidence="6" id="KW-0325">Glycoprotein</keyword>
<feature type="chain" id="PRO_5025400792" description="CFEM domain-containing protein" evidence="17">
    <location>
        <begin position="20"/>
        <end position="456"/>
    </location>
</feature>
<comment type="similarity">
    <text evidence="4">Belongs to the RBT5 family.</text>
</comment>
<comment type="similarity">
    <text evidence="13">Belongs to the SAT4 family.</text>
</comment>
<keyword evidence="9 16" id="KW-1133">Transmembrane helix</keyword>
<feature type="disulfide bond" evidence="14">
    <location>
        <begin position="57"/>
        <end position="90"/>
    </location>
</feature>
<feature type="region of interest" description="Disordered" evidence="15">
    <location>
        <begin position="385"/>
        <end position="409"/>
    </location>
</feature>
<dbReference type="InterPro" id="IPR052337">
    <property type="entry name" value="SAT4-like"/>
</dbReference>
<evidence type="ECO:0000256" key="2">
    <source>
        <dbReference type="ARBA" id="ARBA00004589"/>
    </source>
</evidence>
<feature type="region of interest" description="Disordered" evidence="15">
    <location>
        <begin position="433"/>
        <end position="456"/>
    </location>
</feature>
<evidence type="ECO:0000256" key="10">
    <source>
        <dbReference type="ARBA" id="ARBA00023136"/>
    </source>
</evidence>
<keyword evidence="7 16" id="KW-0812">Transmembrane</keyword>
<dbReference type="RefSeq" id="XP_033388221.1">
    <property type="nucleotide sequence ID" value="XM_033527230.1"/>
</dbReference>
<dbReference type="PANTHER" id="PTHR33048:SF143">
    <property type="entry name" value="EXTRACELLULAR MEMBRANE PROTEIN CFEM DOMAIN-CONTAINING PROTEIN-RELATED"/>
    <property type="match status" value="1"/>
</dbReference>
<dbReference type="InterPro" id="IPR049326">
    <property type="entry name" value="Rhodopsin_dom_fungi"/>
</dbReference>
<feature type="transmembrane region" description="Helical" evidence="16">
    <location>
        <begin position="178"/>
        <end position="202"/>
    </location>
</feature>
<dbReference type="PANTHER" id="PTHR33048">
    <property type="entry name" value="PTH11-LIKE INTEGRAL MEMBRANE PROTEIN (AFU_ORTHOLOGUE AFUA_5G11245)"/>
    <property type="match status" value="1"/>
</dbReference>
<keyword evidence="10 16" id="KW-0472">Membrane</keyword>
<feature type="signal peptide" evidence="17">
    <location>
        <begin position="1"/>
        <end position="19"/>
    </location>
</feature>
<feature type="compositionally biased region" description="Low complexity" evidence="15">
    <location>
        <begin position="447"/>
        <end position="456"/>
    </location>
</feature>
<keyword evidence="14" id="KW-0349">Heme</keyword>
<dbReference type="Pfam" id="PF20684">
    <property type="entry name" value="Fung_rhodopsin"/>
    <property type="match status" value="1"/>
</dbReference>
<feature type="transmembrane region" description="Helical" evidence="16">
    <location>
        <begin position="335"/>
        <end position="358"/>
    </location>
</feature>
<dbReference type="PROSITE" id="PS52012">
    <property type="entry name" value="CFEM"/>
    <property type="match status" value="1"/>
</dbReference>
<keyword evidence="11 14" id="KW-1015">Disulfide bond</keyword>
<keyword evidence="6" id="KW-0336">GPI-anchor</keyword>
<dbReference type="GO" id="GO:0098552">
    <property type="term" value="C:side of membrane"/>
    <property type="evidence" value="ECO:0007669"/>
    <property type="project" value="UniProtKB-KW"/>
</dbReference>
<evidence type="ECO:0000313" key="20">
    <source>
        <dbReference type="Proteomes" id="UP000799778"/>
    </source>
</evidence>
<evidence type="ECO:0000256" key="12">
    <source>
        <dbReference type="ARBA" id="ARBA00023288"/>
    </source>
</evidence>
<keyword evidence="5" id="KW-0964">Secreted</keyword>
<keyword evidence="14" id="KW-0408">Iron</keyword>
<dbReference type="Proteomes" id="UP000799778">
    <property type="component" value="Unassembled WGS sequence"/>
</dbReference>
<dbReference type="InterPro" id="IPR008427">
    <property type="entry name" value="Extracellular_membr_CFEM_dom"/>
</dbReference>
<evidence type="ECO:0000256" key="17">
    <source>
        <dbReference type="SAM" id="SignalP"/>
    </source>
</evidence>
<keyword evidence="20" id="KW-1185">Reference proteome</keyword>
<accession>A0A6A5Y2W4</accession>
<dbReference type="GO" id="GO:0046872">
    <property type="term" value="F:metal ion binding"/>
    <property type="evidence" value="ECO:0007669"/>
    <property type="project" value="UniProtKB-UniRule"/>
</dbReference>